<dbReference type="InterPro" id="IPR001841">
    <property type="entry name" value="Znf_RING"/>
</dbReference>
<dbReference type="Gene3D" id="3.30.40.10">
    <property type="entry name" value="Zinc/RING finger domain, C3HC4 (zinc finger)"/>
    <property type="match status" value="1"/>
</dbReference>
<dbReference type="RefSeq" id="XP_036835237.1">
    <property type="nucleotide sequence ID" value="XM_036979342.1"/>
</dbReference>
<keyword evidence="1" id="KW-0479">Metal-binding</keyword>
<keyword evidence="5" id="KW-0472">Membrane</keyword>
<sequence length="197" mass="21854">MDPYQEPQLGFQPPLDEGAPDLECAICFSQFNNVFRTPKMLQCNHTFCLECLARMNVKSAKPDSIQCPLCRGHTPLPDLGLPKLTTDRAVLSYLPAAMQRVYSIRFNRNKGKLQVKRTTDAPPPLNSLRSISHSLDVGLPSPAGDSGDVEGGRRRRLGALLRLCRRPGCRASLLVSVVMMMVVLTCVIIFLLAYKQL</sequence>
<dbReference type="AlphaFoldDB" id="A0A060YI24"/>
<evidence type="ECO:0000256" key="5">
    <source>
        <dbReference type="SAM" id="Phobius"/>
    </source>
</evidence>
<dbReference type="SMART" id="SM00184">
    <property type="entry name" value="RING"/>
    <property type="match status" value="1"/>
</dbReference>
<dbReference type="Pfam" id="PF13445">
    <property type="entry name" value="zf-RING_UBOX"/>
    <property type="match status" value="1"/>
</dbReference>
<dbReference type="SUPFAM" id="SSF57850">
    <property type="entry name" value="RING/U-box"/>
    <property type="match status" value="1"/>
</dbReference>
<reference evidence="7" key="1">
    <citation type="journal article" date="2014" name="Nat. Commun.">
        <title>The rainbow trout genome provides novel insights into evolution after whole-genome duplication in vertebrates.</title>
        <authorList>
            <person name="Berthelot C."/>
            <person name="Brunet F."/>
            <person name="Chalopin D."/>
            <person name="Juanchich A."/>
            <person name="Bernard M."/>
            <person name="Noel B."/>
            <person name="Bento P."/>
            <person name="Da Silva C."/>
            <person name="Labadie K."/>
            <person name="Alberti A."/>
            <person name="Aury J.M."/>
            <person name="Louis A."/>
            <person name="Dehais P."/>
            <person name="Bardou P."/>
            <person name="Montfort J."/>
            <person name="Klopp C."/>
            <person name="Cabau C."/>
            <person name="Gaspin C."/>
            <person name="Thorgaard G.H."/>
            <person name="Boussaha M."/>
            <person name="Quillet E."/>
            <person name="Guyomard R."/>
            <person name="Galiana D."/>
            <person name="Bobe J."/>
            <person name="Volff J.N."/>
            <person name="Genet C."/>
            <person name="Wincker P."/>
            <person name="Jaillon O."/>
            <person name="Roest Crollius H."/>
            <person name="Guiguen Y."/>
        </authorList>
    </citation>
    <scope>NUCLEOTIDE SEQUENCE [LARGE SCALE GENOMIC DNA]</scope>
</reference>
<dbReference type="EMBL" id="FR911475">
    <property type="protein sequence ID" value="CDQ91182.1"/>
    <property type="molecule type" value="Genomic_DNA"/>
</dbReference>
<dbReference type="GO" id="GO:0008270">
    <property type="term" value="F:zinc ion binding"/>
    <property type="evidence" value="ECO:0007669"/>
    <property type="project" value="UniProtKB-KW"/>
</dbReference>
<evidence type="ECO:0000256" key="3">
    <source>
        <dbReference type="ARBA" id="ARBA00022833"/>
    </source>
</evidence>
<name>A0A060YI24_ONCMY</name>
<feature type="domain" description="RING-type" evidence="6">
    <location>
        <begin position="24"/>
        <end position="71"/>
    </location>
</feature>
<keyword evidence="2 4" id="KW-0863">Zinc-finger</keyword>
<dbReference type="PANTHER" id="PTHR22791">
    <property type="entry name" value="RING-TYPE DOMAIN-CONTAINING PROTEIN"/>
    <property type="match status" value="1"/>
</dbReference>
<dbReference type="GeneTree" id="ENSGT00940000166999"/>
<dbReference type="RefSeq" id="XP_036835232.1">
    <property type="nucleotide sequence ID" value="XM_036979337.1"/>
</dbReference>
<dbReference type="RefSeq" id="XP_036835236.1">
    <property type="nucleotide sequence ID" value="XM_036979341.1"/>
</dbReference>
<dbReference type="InterPro" id="IPR051435">
    <property type="entry name" value="RING_finger_E3_ubiq-ligases"/>
</dbReference>
<keyword evidence="3" id="KW-0862">Zinc</keyword>
<evidence type="ECO:0000256" key="4">
    <source>
        <dbReference type="PROSITE-ProRule" id="PRU00175"/>
    </source>
</evidence>
<feature type="transmembrane region" description="Helical" evidence="5">
    <location>
        <begin position="173"/>
        <end position="194"/>
    </location>
</feature>
<evidence type="ECO:0000313" key="8">
    <source>
        <dbReference type="Ensembl" id="ENSOMYP00000005015.1"/>
    </source>
</evidence>
<dbReference type="PROSITE" id="PS50089">
    <property type="entry name" value="ZF_RING_2"/>
    <property type="match status" value="1"/>
</dbReference>
<dbReference type="Ensembl" id="ENSOMYT00000005604.2">
    <property type="protein sequence ID" value="ENSOMYP00000005015.1"/>
    <property type="gene ID" value="ENSOMYG00000002610.2"/>
</dbReference>
<reference evidence="7" key="2">
    <citation type="submission" date="2014-03" db="EMBL/GenBank/DDBJ databases">
        <authorList>
            <person name="Genoscope - CEA"/>
        </authorList>
    </citation>
    <scope>NUCLEOTIDE SEQUENCE</scope>
</reference>
<dbReference type="PROSITE" id="PS00518">
    <property type="entry name" value="ZF_RING_1"/>
    <property type="match status" value="1"/>
</dbReference>
<keyword evidence="10" id="KW-1185">Reference proteome</keyword>
<dbReference type="OrthoDB" id="342730at2759"/>
<evidence type="ECO:0000259" key="6">
    <source>
        <dbReference type="PROSITE" id="PS50089"/>
    </source>
</evidence>
<accession>A0A060YI24</accession>
<dbReference type="GeneID" id="110525215"/>
<dbReference type="STRING" id="8022.A0A060YI24"/>
<dbReference type="Proteomes" id="UP000193380">
    <property type="component" value="Unassembled WGS sequence"/>
</dbReference>
<dbReference type="Proteomes" id="UP000694395">
    <property type="component" value="Chromosome 6"/>
</dbReference>
<organism evidence="7 9">
    <name type="scientific">Oncorhynchus mykiss</name>
    <name type="common">Rainbow trout</name>
    <name type="synonym">Salmo gairdneri</name>
    <dbReference type="NCBI Taxonomy" id="8022"/>
    <lineage>
        <taxon>Eukaryota</taxon>
        <taxon>Metazoa</taxon>
        <taxon>Chordata</taxon>
        <taxon>Craniata</taxon>
        <taxon>Vertebrata</taxon>
        <taxon>Euteleostomi</taxon>
        <taxon>Actinopterygii</taxon>
        <taxon>Neopterygii</taxon>
        <taxon>Teleostei</taxon>
        <taxon>Protacanthopterygii</taxon>
        <taxon>Salmoniformes</taxon>
        <taxon>Salmonidae</taxon>
        <taxon>Salmoninae</taxon>
        <taxon>Oncorhynchus</taxon>
    </lineage>
</organism>
<dbReference type="KEGG" id="omy:110525215"/>
<dbReference type="GO" id="GO:0061630">
    <property type="term" value="F:ubiquitin protein ligase activity"/>
    <property type="evidence" value="ECO:0007669"/>
    <property type="project" value="TreeGrafter"/>
</dbReference>
<dbReference type="RefSeq" id="XP_036835234.1">
    <property type="nucleotide sequence ID" value="XM_036979339.1"/>
</dbReference>
<keyword evidence="5" id="KW-0812">Transmembrane</keyword>
<evidence type="ECO:0000313" key="9">
    <source>
        <dbReference type="Proteomes" id="UP000193380"/>
    </source>
</evidence>
<dbReference type="RefSeq" id="XP_036835238.1">
    <property type="nucleotide sequence ID" value="XM_036979343.1"/>
</dbReference>
<dbReference type="InterPro" id="IPR013083">
    <property type="entry name" value="Znf_RING/FYVE/PHD"/>
</dbReference>
<gene>
    <name evidence="8" type="primary">LOC110525215</name>
    <name evidence="7" type="ORF">GSONMT00051172001</name>
</gene>
<keyword evidence="5" id="KW-1133">Transmembrane helix</keyword>
<dbReference type="PaxDb" id="8022-A0A060YI24"/>
<dbReference type="RefSeq" id="XP_036835233.1">
    <property type="nucleotide sequence ID" value="XM_036979338.1"/>
</dbReference>
<evidence type="ECO:0000256" key="1">
    <source>
        <dbReference type="ARBA" id="ARBA00022723"/>
    </source>
</evidence>
<dbReference type="InterPro" id="IPR027370">
    <property type="entry name" value="Znf-RING_euk"/>
</dbReference>
<protein>
    <recommendedName>
        <fullName evidence="6">RING-type domain-containing protein</fullName>
    </recommendedName>
</protein>
<proteinExistence type="predicted"/>
<evidence type="ECO:0000313" key="10">
    <source>
        <dbReference type="Proteomes" id="UP000694395"/>
    </source>
</evidence>
<reference evidence="8 10" key="3">
    <citation type="submission" date="2020-07" db="EMBL/GenBank/DDBJ databases">
        <title>A long reads based de novo assembly of the rainbow trout Arlee double haploid line genome.</title>
        <authorList>
            <person name="Gao G."/>
            <person name="Palti Y."/>
        </authorList>
    </citation>
    <scope>NUCLEOTIDE SEQUENCE [LARGE SCALE GENOMIC DNA]</scope>
</reference>
<dbReference type="GO" id="GO:0016567">
    <property type="term" value="P:protein ubiquitination"/>
    <property type="evidence" value="ECO:0007669"/>
    <property type="project" value="TreeGrafter"/>
</dbReference>
<evidence type="ECO:0000313" key="7">
    <source>
        <dbReference type="EMBL" id="CDQ91182.1"/>
    </source>
</evidence>
<evidence type="ECO:0000256" key="2">
    <source>
        <dbReference type="ARBA" id="ARBA00022771"/>
    </source>
</evidence>
<dbReference type="PANTHER" id="PTHR22791:SF30">
    <property type="entry name" value="RING FINGER PROTEIN 223-LIKE"/>
    <property type="match status" value="1"/>
</dbReference>
<dbReference type="InterPro" id="IPR017907">
    <property type="entry name" value="Znf_RING_CS"/>
</dbReference>
<reference evidence="8" key="4">
    <citation type="submission" date="2025-05" db="UniProtKB">
        <authorList>
            <consortium name="Ensembl"/>
        </authorList>
    </citation>
    <scope>IDENTIFICATION</scope>
</reference>